<proteinExistence type="predicted"/>
<gene>
    <name evidence="1" type="ORF">HNR75_001398</name>
</gene>
<sequence length="310" mass="35357">MKRINLITSCTNSKKRGSNAPLRLSHIKDHVTNLDRLAKKWLTNVHDELSNSGGYSVTSMYRGSHWFNAIKASNQSNIDLWVISAGLGLLHCDDKIINYQATFSSGYDDSIPKYEFTSVVSNQKWWSCLCDMTTNITHPNSISSLMETRRDELFIIAASNQYIEAVFLDLINGMKHLNSPESQLVVITSGKLKVNELDKCLLFSESKLKKWLGCNMVSLNICLANRLIEFCRNSTTNDFILSKKIISNEINNVAVKEERKTIKCTDDEILEYIAMIKKFVPDISASNCLKNFRQMGNSSEERRFRNLFNK</sequence>
<organism evidence="1 2">
    <name type="scientific">Tolumonas osonensis</name>
    <dbReference type="NCBI Taxonomy" id="675874"/>
    <lineage>
        <taxon>Bacteria</taxon>
        <taxon>Pseudomonadati</taxon>
        <taxon>Pseudomonadota</taxon>
        <taxon>Gammaproteobacteria</taxon>
        <taxon>Aeromonadales</taxon>
        <taxon>Aeromonadaceae</taxon>
        <taxon>Tolumonas</taxon>
    </lineage>
</organism>
<comment type="caution">
    <text evidence="1">The sequence shown here is derived from an EMBL/GenBank/DDBJ whole genome shotgun (WGS) entry which is preliminary data.</text>
</comment>
<reference evidence="1 2" key="1">
    <citation type="submission" date="2020-08" db="EMBL/GenBank/DDBJ databases">
        <title>Genomic Encyclopedia of Type Strains, Phase IV (KMG-IV): sequencing the most valuable type-strain genomes for metagenomic binning, comparative biology and taxonomic classification.</title>
        <authorList>
            <person name="Goeker M."/>
        </authorList>
    </citation>
    <scope>NUCLEOTIDE SEQUENCE [LARGE SCALE GENOMIC DNA]</scope>
    <source>
        <strain evidence="1 2">DSM 22975</strain>
    </source>
</reference>
<dbReference type="Proteomes" id="UP000585721">
    <property type="component" value="Unassembled WGS sequence"/>
</dbReference>
<evidence type="ECO:0000313" key="2">
    <source>
        <dbReference type="Proteomes" id="UP000585721"/>
    </source>
</evidence>
<accession>A0A841GLY5</accession>
<dbReference type="EMBL" id="JACHGR010000004">
    <property type="protein sequence ID" value="MBB6055492.1"/>
    <property type="molecule type" value="Genomic_DNA"/>
</dbReference>
<protein>
    <submittedName>
        <fullName evidence="1">Uncharacterized protein</fullName>
    </submittedName>
</protein>
<evidence type="ECO:0000313" key="1">
    <source>
        <dbReference type="EMBL" id="MBB6055492.1"/>
    </source>
</evidence>
<keyword evidence="2" id="KW-1185">Reference proteome</keyword>
<dbReference type="RefSeq" id="WP_188026271.1">
    <property type="nucleotide sequence ID" value="NZ_JACHGR010000004.1"/>
</dbReference>
<name>A0A841GLY5_9GAMM</name>
<dbReference type="AlphaFoldDB" id="A0A841GLY5"/>